<proteinExistence type="predicted"/>
<protein>
    <recommendedName>
        <fullName evidence="3">Bacterial surface antigen (D15) domain-containing protein</fullName>
    </recommendedName>
</protein>
<keyword evidence="2" id="KW-0472">Membrane</keyword>
<dbReference type="InterPro" id="IPR051544">
    <property type="entry name" value="TPS_OM_transporter"/>
</dbReference>
<comment type="caution">
    <text evidence="4">The sequence shown here is derived from an EMBL/GenBank/DDBJ whole genome shotgun (WGS) entry which is preliminary data.</text>
</comment>
<dbReference type="Proteomes" id="UP000732105">
    <property type="component" value="Unassembled WGS sequence"/>
</dbReference>
<dbReference type="Gene3D" id="2.40.160.50">
    <property type="entry name" value="membrane protein fhac: a member of the omp85/tpsb transporter family"/>
    <property type="match status" value="1"/>
</dbReference>
<evidence type="ECO:0000313" key="5">
    <source>
        <dbReference type="Proteomes" id="UP000732105"/>
    </source>
</evidence>
<dbReference type="Pfam" id="PF01103">
    <property type="entry name" value="Omp85"/>
    <property type="match status" value="1"/>
</dbReference>
<sequence>MKKIFLLVICIVLKMLPVLSQSTAYLRVIVDDQMHSKSKLLHRLQARYSGRSNALGKLDFKIEKLRKSGYLEANVDSLIMQNDSLIAFVHLGEKYGFKKVSHQGINQNDSVSFSLSAGNSKNLDFDAILDFQKSAIRKYNDEGFPFAQIISDSIQIEKSGISGNWKVAKGQFIEWDSVKMKGNLKVNKRFLMKYLSIKANSPYQESKFRKVSEKVNALLFCNERKPAEIEFVKNKAVLYTYLDKESANRFDGILGVQSDQDDDGKVSLTGEINLQLLNSFRFGEEISLKWKKFDSESQDLSIGFMHPYLLGNTGFDFNFQLFKQDTTYLTTNLQLGLRILQKGSRHVKLYYKYQSSSLISTSHLAGISVLPNYADVKTNIAGIGFNYSTLDYPFNPKRGWALYCSVGAGSHKVKKNSKIPESLYEGLDLNGSLFSFESNAQFNLPISNKISYRIKNAIGILNSPNLFENDLFKLGGLKSLRGFDEDSFRVSKYGVLTNELRFIPERNTSFYLFTDIGYYESEILEESTSDYPLGLGFGLSFATKAGIFSLNYALGKQENQSFNLRSAKIHFGFISRF</sequence>
<dbReference type="PANTHER" id="PTHR34597">
    <property type="entry name" value="SLR1661 PROTEIN"/>
    <property type="match status" value="1"/>
</dbReference>
<dbReference type="InterPro" id="IPR000184">
    <property type="entry name" value="Bac_surfAg_D15"/>
</dbReference>
<evidence type="ECO:0000259" key="3">
    <source>
        <dbReference type="Pfam" id="PF01103"/>
    </source>
</evidence>
<evidence type="ECO:0000256" key="2">
    <source>
        <dbReference type="ARBA" id="ARBA00023136"/>
    </source>
</evidence>
<gene>
    <name evidence="4" type="ORF">ELS83_15420</name>
</gene>
<keyword evidence="5" id="KW-1185">Reference proteome</keyword>
<organism evidence="4 5">
    <name type="scientific">Marinifilum caeruleilacunae</name>
    <dbReference type="NCBI Taxonomy" id="2499076"/>
    <lineage>
        <taxon>Bacteria</taxon>
        <taxon>Pseudomonadati</taxon>
        <taxon>Bacteroidota</taxon>
        <taxon>Bacteroidia</taxon>
        <taxon>Marinilabiliales</taxon>
        <taxon>Marinifilaceae</taxon>
    </lineage>
</organism>
<evidence type="ECO:0000313" key="4">
    <source>
        <dbReference type="EMBL" id="NOU61201.1"/>
    </source>
</evidence>
<name>A0ABX1WZ54_9BACT</name>
<evidence type="ECO:0000256" key="1">
    <source>
        <dbReference type="ARBA" id="ARBA00004370"/>
    </source>
</evidence>
<accession>A0ABX1WZ54</accession>
<dbReference type="RefSeq" id="WP_171596465.1">
    <property type="nucleotide sequence ID" value="NZ_RZNH01000029.1"/>
</dbReference>
<feature type="domain" description="Bacterial surface antigen (D15)" evidence="3">
    <location>
        <begin position="283"/>
        <end position="572"/>
    </location>
</feature>
<dbReference type="EMBL" id="RZNH01000029">
    <property type="protein sequence ID" value="NOU61201.1"/>
    <property type="molecule type" value="Genomic_DNA"/>
</dbReference>
<comment type="subcellular location">
    <subcellularLocation>
        <location evidence="1">Membrane</location>
    </subcellularLocation>
</comment>
<reference evidence="4 5" key="1">
    <citation type="submission" date="2018-12" db="EMBL/GenBank/DDBJ databases">
        <title>Marinifilum JC070 sp. nov., a marine bacterium isolated from Yongle Blue Hole in the South China Sea.</title>
        <authorList>
            <person name="Fu T."/>
        </authorList>
    </citation>
    <scope>NUCLEOTIDE SEQUENCE [LARGE SCALE GENOMIC DNA]</scope>
    <source>
        <strain evidence="4 5">JC070</strain>
    </source>
</reference>
<dbReference type="PANTHER" id="PTHR34597:SF3">
    <property type="entry name" value="OUTER MEMBRANE TRANSPORTER CDIB"/>
    <property type="match status" value="1"/>
</dbReference>